<evidence type="ECO:0000313" key="3">
    <source>
        <dbReference type="Proteomes" id="UP000242763"/>
    </source>
</evidence>
<dbReference type="Proteomes" id="UP000242763">
    <property type="component" value="Unassembled WGS sequence"/>
</dbReference>
<reference evidence="3" key="1">
    <citation type="submission" date="2016-10" db="EMBL/GenBank/DDBJ databases">
        <authorList>
            <person name="Varghese N."/>
            <person name="Submissions S."/>
        </authorList>
    </citation>
    <scope>NUCLEOTIDE SEQUENCE [LARGE SCALE GENOMIC DNA]</scope>
    <source>
        <strain evidence="3">DSM 21857</strain>
    </source>
</reference>
<evidence type="ECO:0000256" key="1">
    <source>
        <dbReference type="SAM" id="SignalP"/>
    </source>
</evidence>
<evidence type="ECO:0000313" key="2">
    <source>
        <dbReference type="EMBL" id="SFJ06991.1"/>
    </source>
</evidence>
<gene>
    <name evidence="2" type="ORF">SAMN03080618_02040</name>
</gene>
<protein>
    <submittedName>
        <fullName evidence="2">Uncharacterized protein</fullName>
    </submittedName>
</protein>
<dbReference type="STRING" id="1121003.SAMN03080618_02040"/>
<sequence>MNLSYRHMRALPLSFLLVTTSLSGAFADTAGMAAERLKEIVQMQGAILEWDRIDIRGDDAVLVNVRAGTADDKLLIGDVALNGVSNTAEGYLIKEIVFDPMEVGDETSTVSIDDAVMAGVLLPEDSQIDQFGGSIFYEKASIGSMSVTVSDDEVVSLSDFVTRMTAPANGEPMTYSGSADKFYLNLTVVDDEDQQAVLAALDLEEVTGSLSFDGYWQPTDGRFVLSHYDTVVDNAGTFGLTFDMGGYTPAFLASLRELQAQIAANPDGDTSSQGLAILGLMQQLIFHSTSVKFTDASLTNKLLNYLAETQGMKPTDIANQAKAVLPFLLGQLGNAELTAEAMQAVGKFLDDPKNLTVRAAPSAPVPFALLAADVMSDPKKLTKTLGVTVTAND</sequence>
<keyword evidence="3" id="KW-1185">Reference proteome</keyword>
<dbReference type="OrthoDB" id="7824623at2"/>
<dbReference type="AlphaFoldDB" id="A0A1I3NCC2"/>
<keyword evidence="1" id="KW-0732">Signal</keyword>
<accession>A0A1I3NCC2</accession>
<feature type="signal peptide" evidence="1">
    <location>
        <begin position="1"/>
        <end position="27"/>
    </location>
</feature>
<dbReference type="EMBL" id="FORF01000010">
    <property type="protein sequence ID" value="SFJ06991.1"/>
    <property type="molecule type" value="Genomic_DNA"/>
</dbReference>
<feature type="chain" id="PRO_5017275689" evidence="1">
    <location>
        <begin position="28"/>
        <end position="393"/>
    </location>
</feature>
<dbReference type="RefSeq" id="WP_139207901.1">
    <property type="nucleotide sequence ID" value="NZ_FORF01000010.1"/>
</dbReference>
<proteinExistence type="predicted"/>
<name>A0A1I3NCC2_9HYPH</name>
<organism evidence="2 3">
    <name type="scientific">Aquamicrobium aerolatum DSM 21857</name>
    <dbReference type="NCBI Taxonomy" id="1121003"/>
    <lineage>
        <taxon>Bacteria</taxon>
        <taxon>Pseudomonadati</taxon>
        <taxon>Pseudomonadota</taxon>
        <taxon>Alphaproteobacteria</taxon>
        <taxon>Hyphomicrobiales</taxon>
        <taxon>Phyllobacteriaceae</taxon>
        <taxon>Aerobium</taxon>
    </lineage>
</organism>